<evidence type="ECO:0000259" key="2">
    <source>
        <dbReference type="PROSITE" id="PS50042"/>
    </source>
</evidence>
<dbReference type="Gene3D" id="2.60.120.10">
    <property type="entry name" value="Jelly Rolls"/>
    <property type="match status" value="1"/>
</dbReference>
<dbReference type="SMART" id="SM00100">
    <property type="entry name" value="cNMP"/>
    <property type="match status" value="1"/>
</dbReference>
<dbReference type="GO" id="GO:0030552">
    <property type="term" value="F:cAMP binding"/>
    <property type="evidence" value="ECO:0007669"/>
    <property type="project" value="TreeGrafter"/>
</dbReference>
<evidence type="ECO:0000313" key="3">
    <source>
        <dbReference type="EMBL" id="RDH81505.1"/>
    </source>
</evidence>
<dbReference type="PROSITE" id="PS50042">
    <property type="entry name" value="CNMP_BINDING_3"/>
    <property type="match status" value="1"/>
</dbReference>
<dbReference type="GO" id="GO:0004862">
    <property type="term" value="F:cAMP-dependent protein kinase inhibitor activity"/>
    <property type="evidence" value="ECO:0007669"/>
    <property type="project" value="TreeGrafter"/>
</dbReference>
<protein>
    <recommendedName>
        <fullName evidence="2">Cyclic nucleotide-binding domain-containing protein</fullName>
    </recommendedName>
</protein>
<comment type="caution">
    <text evidence="3">The sequence shown here is derived from an EMBL/GenBank/DDBJ whole genome shotgun (WGS) entry which is preliminary data.</text>
</comment>
<dbReference type="EMBL" id="QFXC01000013">
    <property type="protein sequence ID" value="RDH81505.1"/>
    <property type="molecule type" value="Genomic_DNA"/>
</dbReference>
<dbReference type="Pfam" id="PF00027">
    <property type="entry name" value="cNMP_binding"/>
    <property type="match status" value="1"/>
</dbReference>
<keyword evidence="4" id="KW-1185">Reference proteome</keyword>
<dbReference type="CDD" id="cd00038">
    <property type="entry name" value="CAP_ED"/>
    <property type="match status" value="1"/>
</dbReference>
<feature type="compositionally biased region" description="Polar residues" evidence="1">
    <location>
        <begin position="153"/>
        <end position="167"/>
    </location>
</feature>
<dbReference type="PROSITE" id="PS00889">
    <property type="entry name" value="CNMP_BINDING_2"/>
    <property type="match status" value="1"/>
</dbReference>
<proteinExistence type="predicted"/>
<evidence type="ECO:0000313" key="4">
    <source>
        <dbReference type="Proteomes" id="UP000254266"/>
    </source>
</evidence>
<sequence length="167" mass="18567">MAENILHILSKIPLFNGLNNDELKIILNLCQSIKTDAKEVLFKESDPSHEMYILLSGEIKLSTQKSGTIFTLGNCDIFGEIGLITQRTRSASAVSLCESSLLCIHHIEFNLLAGKHPRIFSILMKNISTNLANHVIRMNNAPLDHIPDDSDSKTQNTSKHVLSTTQE</sequence>
<evidence type="ECO:0000256" key="1">
    <source>
        <dbReference type="SAM" id="MobiDB-lite"/>
    </source>
</evidence>
<dbReference type="AlphaFoldDB" id="A0A370D9B8"/>
<dbReference type="PANTHER" id="PTHR11635">
    <property type="entry name" value="CAMP-DEPENDENT PROTEIN KINASE REGULATORY CHAIN"/>
    <property type="match status" value="1"/>
</dbReference>
<dbReference type="InterPro" id="IPR014710">
    <property type="entry name" value="RmlC-like_jellyroll"/>
</dbReference>
<dbReference type="InterPro" id="IPR018490">
    <property type="entry name" value="cNMP-bd_dom_sf"/>
</dbReference>
<dbReference type="SUPFAM" id="SSF51206">
    <property type="entry name" value="cAMP-binding domain-like"/>
    <property type="match status" value="1"/>
</dbReference>
<gene>
    <name evidence="3" type="ORF">DIZ80_15610</name>
</gene>
<dbReference type="GO" id="GO:0034236">
    <property type="term" value="F:protein kinase A catalytic subunit binding"/>
    <property type="evidence" value="ECO:0007669"/>
    <property type="project" value="TreeGrafter"/>
</dbReference>
<reference evidence="3 4" key="1">
    <citation type="journal article" date="2018" name="ISME J.">
        <title>Endosymbiont genomes yield clues of tubeworm success.</title>
        <authorList>
            <person name="Li Y."/>
            <person name="Liles M.R."/>
            <person name="Halanych K.M."/>
        </authorList>
    </citation>
    <scope>NUCLEOTIDE SEQUENCE [LARGE SCALE GENOMIC DNA]</scope>
    <source>
        <strain evidence="3">A1464</strain>
    </source>
</reference>
<dbReference type="GO" id="GO:0005952">
    <property type="term" value="C:cAMP-dependent protein kinase complex"/>
    <property type="evidence" value="ECO:0007669"/>
    <property type="project" value="InterPro"/>
</dbReference>
<dbReference type="PANTHER" id="PTHR11635:SF152">
    <property type="entry name" value="CAMP-DEPENDENT PROTEIN KINASE TYPE I REGULATORY SUBUNIT-RELATED"/>
    <property type="match status" value="1"/>
</dbReference>
<feature type="region of interest" description="Disordered" evidence="1">
    <location>
        <begin position="143"/>
        <end position="167"/>
    </location>
</feature>
<dbReference type="InterPro" id="IPR050503">
    <property type="entry name" value="cAMP-dep_PK_reg_su-like"/>
</dbReference>
<accession>A0A370D9B8</accession>
<dbReference type="Proteomes" id="UP000254266">
    <property type="component" value="Unassembled WGS sequence"/>
</dbReference>
<dbReference type="GO" id="GO:0005829">
    <property type="term" value="C:cytosol"/>
    <property type="evidence" value="ECO:0007669"/>
    <property type="project" value="TreeGrafter"/>
</dbReference>
<name>A0A370D9B8_9GAMM</name>
<feature type="domain" description="Cyclic nucleotide-binding" evidence="2">
    <location>
        <begin position="14"/>
        <end position="130"/>
    </location>
</feature>
<dbReference type="InterPro" id="IPR000595">
    <property type="entry name" value="cNMP-bd_dom"/>
</dbReference>
<organism evidence="3 4">
    <name type="scientific">endosymbiont of Galathealinum brachiosum</name>
    <dbReference type="NCBI Taxonomy" id="2200906"/>
    <lineage>
        <taxon>Bacteria</taxon>
        <taxon>Pseudomonadati</taxon>
        <taxon>Pseudomonadota</taxon>
        <taxon>Gammaproteobacteria</taxon>
        <taxon>sulfur-oxidizing symbionts</taxon>
    </lineage>
</organism>
<dbReference type="InterPro" id="IPR018488">
    <property type="entry name" value="cNMP-bd_CS"/>
</dbReference>